<dbReference type="InterPro" id="IPR052900">
    <property type="entry name" value="Phospholipid_Metab_Enz"/>
</dbReference>
<dbReference type="Pfam" id="PF09423">
    <property type="entry name" value="PhoD"/>
    <property type="match status" value="1"/>
</dbReference>
<dbReference type="PROSITE" id="PS51257">
    <property type="entry name" value="PROKAR_LIPOPROTEIN"/>
    <property type="match status" value="1"/>
</dbReference>
<keyword evidence="4" id="KW-1185">Reference proteome</keyword>
<dbReference type="STRING" id="487184.SAMN05216421_1173"/>
<dbReference type="PANTHER" id="PTHR43606:SF2">
    <property type="entry name" value="ALKALINE PHOSPHATASE FAMILY PROTEIN (AFU_ORTHOLOGUE AFUA_5G03860)"/>
    <property type="match status" value="1"/>
</dbReference>
<protein>
    <submittedName>
        <fullName evidence="3">Alkaline phosphatase D</fullName>
    </submittedName>
</protein>
<name>A0A1H1QME0_9GAMM</name>
<reference evidence="4" key="1">
    <citation type="submission" date="2016-10" db="EMBL/GenBank/DDBJ databases">
        <authorList>
            <person name="Varghese N."/>
            <person name="Submissions S."/>
        </authorList>
    </citation>
    <scope>NUCLEOTIDE SEQUENCE [LARGE SCALE GENOMIC DNA]</scope>
    <source>
        <strain evidence="4">NRRL B-51270</strain>
    </source>
</reference>
<dbReference type="PANTHER" id="PTHR43606">
    <property type="entry name" value="PHOSPHATASE, PUTATIVE (AFU_ORTHOLOGUE AFUA_6G08710)-RELATED"/>
    <property type="match status" value="1"/>
</dbReference>
<feature type="domain" description="PhoD-like phosphatase metallophosphatase" evidence="1">
    <location>
        <begin position="155"/>
        <end position="552"/>
    </location>
</feature>
<dbReference type="InterPro" id="IPR006311">
    <property type="entry name" value="TAT_signal"/>
</dbReference>
<evidence type="ECO:0000259" key="1">
    <source>
        <dbReference type="Pfam" id="PF09423"/>
    </source>
</evidence>
<dbReference type="InterPro" id="IPR032093">
    <property type="entry name" value="PhoD_N"/>
</dbReference>
<dbReference type="InterPro" id="IPR038607">
    <property type="entry name" value="PhoD-like_sf"/>
</dbReference>
<dbReference type="Gene3D" id="2.60.40.380">
    <property type="entry name" value="Purple acid phosphatase-like, N-terminal"/>
    <property type="match status" value="1"/>
</dbReference>
<dbReference type="InterPro" id="IPR018946">
    <property type="entry name" value="PhoD-like_MPP"/>
</dbReference>
<evidence type="ECO:0000313" key="4">
    <source>
        <dbReference type="Proteomes" id="UP000243207"/>
    </source>
</evidence>
<proteinExistence type="predicted"/>
<gene>
    <name evidence="3" type="ORF">SAMN05216421_1173</name>
</gene>
<dbReference type="Pfam" id="PF16655">
    <property type="entry name" value="PhoD_N"/>
    <property type="match status" value="1"/>
</dbReference>
<dbReference type="RefSeq" id="WP_093392270.1">
    <property type="nucleotide sequence ID" value="NZ_LT629736.1"/>
</dbReference>
<dbReference type="OrthoDB" id="327733at2"/>
<sequence>MKGMSRRDFLRVSGLALGGVVVSTGLQGCLSGSGSSNRSEPEPAPVLRQVAFQHGVASGDPLADRVIIWTRVTPLDEQTADIAVQWEVAADAGFTELLHSGNARTSADRDYTLKVDVQNLEPGKRYHYRFVSNSVTSPAGSMKTLPSAGIEQVRFAVLSCSNYPAGYFHVYAAAAKEADLDAVVHLGDYIYEYSMGGYATEDAEAMGRALPVDNDVETLALADYRKRYALYRTDSDLQTLHAAAPMIAVWDDHEITNDTWRDGAENHNEGEGEFTERKLAALQAYFEWMPIRPADPNDELTIYRSFDFGDLVSLHMLDTRVIGRDEQLSYGTYTTESGFDAQAFAADASDSSRTLLGQTQMDWLQARLANSTATWQVLGQQVLMGRMMLPAELLTALGNPSGGDLLTQFSELVQIKLRMQMNDPTLTAAEIARVETVIPYNLDAWDGYAYEREVILGLSRSLDKNLVVLAGDTHNAWASDLETLDGSAVGVEFATASVTSPGLESYLAVPPDMIGQTEQVITTLVDPLRYLNASQRGYLIVTFNDEQARADWRFVDTVKQRSHSIDAARSKTLTTFIGSANRRLVASS</sequence>
<feature type="domain" description="Phospholipase D N-terminal" evidence="2">
    <location>
        <begin position="54"/>
        <end position="144"/>
    </location>
</feature>
<accession>A0A1H1QME0</accession>
<evidence type="ECO:0000313" key="3">
    <source>
        <dbReference type="EMBL" id="SDS24628.1"/>
    </source>
</evidence>
<dbReference type="AlphaFoldDB" id="A0A1H1QME0"/>
<dbReference type="Proteomes" id="UP000243207">
    <property type="component" value="Chromosome I"/>
</dbReference>
<evidence type="ECO:0000259" key="2">
    <source>
        <dbReference type="Pfam" id="PF16655"/>
    </source>
</evidence>
<dbReference type="SUPFAM" id="SSF56300">
    <property type="entry name" value="Metallo-dependent phosphatases"/>
    <property type="match status" value="1"/>
</dbReference>
<dbReference type="PROSITE" id="PS51318">
    <property type="entry name" value="TAT"/>
    <property type="match status" value="1"/>
</dbReference>
<dbReference type="EMBL" id="LT629736">
    <property type="protein sequence ID" value="SDS24628.1"/>
    <property type="molecule type" value="Genomic_DNA"/>
</dbReference>
<dbReference type="Gene3D" id="3.60.21.70">
    <property type="entry name" value="PhoD-like phosphatase"/>
    <property type="match status" value="1"/>
</dbReference>
<organism evidence="3 4">
    <name type="scientific">Halopseudomonas xinjiangensis</name>
    <dbReference type="NCBI Taxonomy" id="487184"/>
    <lineage>
        <taxon>Bacteria</taxon>
        <taxon>Pseudomonadati</taxon>
        <taxon>Pseudomonadota</taxon>
        <taxon>Gammaproteobacteria</taxon>
        <taxon>Pseudomonadales</taxon>
        <taxon>Pseudomonadaceae</taxon>
        <taxon>Halopseudomonas</taxon>
    </lineage>
</organism>
<dbReference type="CDD" id="cd07389">
    <property type="entry name" value="MPP_PhoD"/>
    <property type="match status" value="1"/>
</dbReference>
<dbReference type="InterPro" id="IPR029052">
    <property type="entry name" value="Metallo-depent_PP-like"/>
</dbReference>